<keyword evidence="4 7" id="KW-0408">Iron</keyword>
<comment type="caution">
    <text evidence="10">The sequence shown here is derived from an EMBL/GenBank/DDBJ whole genome shotgun (WGS) entry which is preliminary data.</text>
</comment>
<dbReference type="Gene3D" id="3.20.20.20">
    <property type="entry name" value="Dihydropteroate synthase-like"/>
    <property type="match status" value="1"/>
</dbReference>
<evidence type="ECO:0000256" key="5">
    <source>
        <dbReference type="ARBA" id="ARBA00023014"/>
    </source>
</evidence>
<gene>
    <name evidence="7 10" type="primary">ispG</name>
    <name evidence="10" type="synonym">gcpE</name>
    <name evidence="10" type="ORF">MOZ60_03960</name>
</gene>
<dbReference type="InterPro" id="IPR045854">
    <property type="entry name" value="NO2/SO3_Rdtase_4Fe4S_sf"/>
</dbReference>
<dbReference type="GO" id="GO:0046429">
    <property type="term" value="F:4-hydroxy-3-methylbut-2-en-1-yl diphosphate synthase activity (ferredoxin)"/>
    <property type="evidence" value="ECO:0007669"/>
    <property type="project" value="UniProtKB-UniRule"/>
</dbReference>
<dbReference type="PANTHER" id="PTHR30454">
    <property type="entry name" value="4-HYDROXY-3-METHYLBUT-2-EN-1-YL DIPHOSPHATE SYNTHASE"/>
    <property type="match status" value="1"/>
</dbReference>
<feature type="binding site" evidence="7">
    <location>
        <position position="266"/>
    </location>
    <ligand>
        <name>[4Fe-4S] cluster</name>
        <dbReference type="ChEBI" id="CHEBI:49883"/>
    </ligand>
</feature>
<evidence type="ECO:0000259" key="9">
    <source>
        <dbReference type="Pfam" id="PF26540"/>
    </source>
</evidence>
<proteinExistence type="inferred from homology"/>
<evidence type="ECO:0000259" key="8">
    <source>
        <dbReference type="Pfam" id="PF04551"/>
    </source>
</evidence>
<keyword evidence="1 7" id="KW-0004">4Fe-4S</keyword>
<dbReference type="GO" id="GO:0005506">
    <property type="term" value="F:iron ion binding"/>
    <property type="evidence" value="ECO:0007669"/>
    <property type="project" value="InterPro"/>
</dbReference>
<feature type="binding site" evidence="7">
    <location>
        <position position="263"/>
    </location>
    <ligand>
        <name>[4Fe-4S] cluster</name>
        <dbReference type="ChEBI" id="CHEBI:49883"/>
    </ligand>
</feature>
<evidence type="ECO:0000256" key="2">
    <source>
        <dbReference type="ARBA" id="ARBA00022723"/>
    </source>
</evidence>
<keyword evidence="2 7" id="KW-0479">Metal-binding</keyword>
<dbReference type="InterPro" id="IPR058579">
    <property type="entry name" value="IspG_C"/>
</dbReference>
<evidence type="ECO:0000256" key="6">
    <source>
        <dbReference type="ARBA" id="ARBA00023229"/>
    </source>
</evidence>
<dbReference type="PIRSF" id="PIRSF004640">
    <property type="entry name" value="IspG"/>
    <property type="match status" value="1"/>
</dbReference>
<organism evidence="10 11">
    <name type="scientific">Grylomicrobium aquisgranensis</name>
    <dbReference type="NCBI Taxonomy" id="2926318"/>
    <lineage>
        <taxon>Bacteria</taxon>
        <taxon>Bacillati</taxon>
        <taxon>Bacillota</taxon>
        <taxon>Erysipelotrichia</taxon>
        <taxon>Erysipelotrichales</taxon>
        <taxon>Erysipelotrichaceae</taxon>
        <taxon>Grylomicrobium</taxon>
    </lineage>
</organism>
<feature type="binding site" evidence="7">
    <location>
        <position position="305"/>
    </location>
    <ligand>
        <name>[4Fe-4S] cluster</name>
        <dbReference type="ChEBI" id="CHEBI:49883"/>
    </ligand>
</feature>
<feature type="binding site" evidence="7">
    <location>
        <position position="298"/>
    </location>
    <ligand>
        <name>[4Fe-4S] cluster</name>
        <dbReference type="ChEBI" id="CHEBI:49883"/>
    </ligand>
</feature>
<keyword evidence="11" id="KW-1185">Reference proteome</keyword>
<dbReference type="InterPro" id="IPR004588">
    <property type="entry name" value="IspG_bac-typ"/>
</dbReference>
<comment type="pathway">
    <text evidence="7">Isoprenoid biosynthesis; isopentenyl diphosphate biosynthesis via DXP pathway; isopentenyl diphosphate from 1-deoxy-D-xylulose 5-phosphate: step 5/6.</text>
</comment>
<dbReference type="Gene3D" id="3.30.413.10">
    <property type="entry name" value="Sulfite Reductase Hemoprotein, domain 1"/>
    <property type="match status" value="1"/>
</dbReference>
<dbReference type="InterPro" id="IPR016425">
    <property type="entry name" value="IspG_bac"/>
</dbReference>
<evidence type="ECO:0000256" key="3">
    <source>
        <dbReference type="ARBA" id="ARBA00023002"/>
    </source>
</evidence>
<evidence type="ECO:0000256" key="1">
    <source>
        <dbReference type="ARBA" id="ARBA00022485"/>
    </source>
</evidence>
<dbReference type="SUPFAM" id="SSF56014">
    <property type="entry name" value="Nitrite and sulphite reductase 4Fe-4S domain-like"/>
    <property type="match status" value="1"/>
</dbReference>
<keyword evidence="5 7" id="KW-0411">Iron-sulfur</keyword>
<evidence type="ECO:0000313" key="10">
    <source>
        <dbReference type="EMBL" id="MDX8419246.1"/>
    </source>
</evidence>
<dbReference type="EMBL" id="JALBUR010000006">
    <property type="protein sequence ID" value="MDX8419246.1"/>
    <property type="molecule type" value="Genomic_DNA"/>
</dbReference>
<dbReference type="InterPro" id="IPR058578">
    <property type="entry name" value="IspG_TIM"/>
</dbReference>
<evidence type="ECO:0000256" key="4">
    <source>
        <dbReference type="ARBA" id="ARBA00023004"/>
    </source>
</evidence>
<comment type="catalytic activity">
    <reaction evidence="7">
        <text>(2E)-4-hydroxy-3-methylbut-2-enyl diphosphate + oxidized [flavodoxin] + H2O + 2 H(+) = 2-C-methyl-D-erythritol 2,4-cyclic diphosphate + reduced [flavodoxin]</text>
        <dbReference type="Rhea" id="RHEA:43604"/>
        <dbReference type="Rhea" id="RHEA-COMP:10622"/>
        <dbReference type="Rhea" id="RHEA-COMP:10623"/>
        <dbReference type="ChEBI" id="CHEBI:15377"/>
        <dbReference type="ChEBI" id="CHEBI:15378"/>
        <dbReference type="ChEBI" id="CHEBI:57618"/>
        <dbReference type="ChEBI" id="CHEBI:58210"/>
        <dbReference type="ChEBI" id="CHEBI:58483"/>
        <dbReference type="ChEBI" id="CHEBI:128753"/>
        <dbReference type="EC" id="1.17.7.3"/>
    </reaction>
</comment>
<evidence type="ECO:0000256" key="7">
    <source>
        <dbReference type="HAMAP-Rule" id="MF_00159"/>
    </source>
</evidence>
<comment type="cofactor">
    <cofactor evidence="7">
        <name>[4Fe-4S] cluster</name>
        <dbReference type="ChEBI" id="CHEBI:49883"/>
    </cofactor>
    <text evidence="7">Binds 1 [4Fe-4S] cluster.</text>
</comment>
<comment type="function">
    <text evidence="7">Converts 2C-methyl-D-erythritol 2,4-cyclodiphosphate (ME-2,4cPP) into 1-hydroxy-2-methyl-2-(E)-butenyl 4-diphosphate.</text>
</comment>
<name>A0AB35U3T9_9FIRM</name>
<dbReference type="GO" id="GO:0051539">
    <property type="term" value="F:4 iron, 4 sulfur cluster binding"/>
    <property type="evidence" value="ECO:0007669"/>
    <property type="project" value="UniProtKB-UniRule"/>
</dbReference>
<protein>
    <recommendedName>
        <fullName evidence="7">4-hydroxy-3-methylbut-2-en-1-yl diphosphate synthase (flavodoxin)</fullName>
        <ecNumber evidence="7">1.17.7.3</ecNumber>
    </recommendedName>
    <alternativeName>
        <fullName evidence="7">1-hydroxy-2-methyl-2-(E)-butenyl 4-diphosphate synthase</fullName>
    </alternativeName>
</protein>
<sequence>MKRTETRKIMVGNVQVGGQNRCILQSMTNVPAKDIDATIAQINELEEHGCEIIRIAVLDEDDAKAIPAIKKGIHIPLVADIHFNYLLALAALDGGVDAIRINPGNIGSREHTEAVVRKCKEKHVPIRIGINGGSLEKQFLEKYGLSAEAMIASADRHVKILEDMDFHDICLSFKSSNVELTIAAYELAAKHYPYPLHLGVTEAGGFTESAVKSSAALGTLLHEGIGDTIRVSVSAPPKDELIIGKQLLKCFGLIKNVPDLISCPTCGRIQYDMLPLVKEMEDYLGTIHEDITVAIMGCPVNGIQEAGRADIGIAGSYNSGILFRNGEIIRTVPQDKIKEALIEEIQRFIAEKKQKKQS</sequence>
<dbReference type="Proteomes" id="UP001286174">
    <property type="component" value="Unassembled WGS sequence"/>
</dbReference>
<dbReference type="Pfam" id="PF26540">
    <property type="entry name" value="GcpE_C"/>
    <property type="match status" value="1"/>
</dbReference>
<dbReference type="SUPFAM" id="SSF51717">
    <property type="entry name" value="Dihydropteroate synthetase-like"/>
    <property type="match status" value="1"/>
</dbReference>
<dbReference type="GO" id="GO:0019288">
    <property type="term" value="P:isopentenyl diphosphate biosynthetic process, methylerythritol 4-phosphate pathway"/>
    <property type="evidence" value="ECO:0007669"/>
    <property type="project" value="UniProtKB-UniRule"/>
</dbReference>
<dbReference type="Pfam" id="PF04551">
    <property type="entry name" value="GcpE"/>
    <property type="match status" value="1"/>
</dbReference>
<dbReference type="NCBIfam" id="TIGR00612">
    <property type="entry name" value="ispG_gcpE"/>
    <property type="match status" value="1"/>
</dbReference>
<feature type="domain" description="IspG TIM-barrel" evidence="8">
    <location>
        <begin position="6"/>
        <end position="244"/>
    </location>
</feature>
<dbReference type="GO" id="GO:0016114">
    <property type="term" value="P:terpenoid biosynthetic process"/>
    <property type="evidence" value="ECO:0007669"/>
    <property type="project" value="InterPro"/>
</dbReference>
<dbReference type="RefSeq" id="WP_370595730.1">
    <property type="nucleotide sequence ID" value="NZ_JALBUR010000006.1"/>
</dbReference>
<dbReference type="EC" id="1.17.7.3" evidence="7"/>
<dbReference type="GO" id="GO:0141197">
    <property type="term" value="F:4-hydroxy-3-methylbut-2-enyl-diphosphate synthase activity (flavodoxin)"/>
    <property type="evidence" value="ECO:0007669"/>
    <property type="project" value="UniProtKB-EC"/>
</dbReference>
<reference evidence="10 11" key="1">
    <citation type="submission" date="2022-03" db="EMBL/GenBank/DDBJ databases">
        <title>Novel taxa within the pig intestine.</title>
        <authorList>
            <person name="Wylensek D."/>
            <person name="Bishof K."/>
            <person name="Afrizal A."/>
            <person name="Clavel T."/>
        </authorList>
    </citation>
    <scope>NUCLEOTIDE SEQUENCE [LARGE SCALE GENOMIC DNA]</scope>
    <source>
        <strain evidence="10 11">CLA-KB-P133</strain>
    </source>
</reference>
<evidence type="ECO:0000313" key="11">
    <source>
        <dbReference type="Proteomes" id="UP001286174"/>
    </source>
</evidence>
<dbReference type="NCBIfam" id="NF001540">
    <property type="entry name" value="PRK00366.1"/>
    <property type="match status" value="1"/>
</dbReference>
<dbReference type="PANTHER" id="PTHR30454:SF0">
    <property type="entry name" value="4-HYDROXY-3-METHYLBUT-2-EN-1-YL DIPHOSPHATE SYNTHASE (FERREDOXIN), CHLOROPLASTIC"/>
    <property type="match status" value="1"/>
</dbReference>
<dbReference type="AlphaFoldDB" id="A0AB35U3T9"/>
<comment type="similarity">
    <text evidence="7">Belongs to the IspG family.</text>
</comment>
<keyword evidence="6 7" id="KW-0414">Isoprene biosynthesis</keyword>
<feature type="domain" description="IspG C-terminal" evidence="9">
    <location>
        <begin position="260"/>
        <end position="346"/>
    </location>
</feature>
<dbReference type="HAMAP" id="MF_00159">
    <property type="entry name" value="IspG"/>
    <property type="match status" value="1"/>
</dbReference>
<dbReference type="InterPro" id="IPR011005">
    <property type="entry name" value="Dihydropteroate_synth-like_sf"/>
</dbReference>
<dbReference type="FunFam" id="3.20.20.20:FF:000001">
    <property type="entry name" value="4-hydroxy-3-methylbut-2-en-1-yl diphosphate synthase (flavodoxin)"/>
    <property type="match status" value="1"/>
</dbReference>
<keyword evidence="3 7" id="KW-0560">Oxidoreductase</keyword>
<accession>A0AB35U3T9</accession>